<dbReference type="Proteomes" id="UP000002640">
    <property type="component" value="Unassembled WGS sequence"/>
</dbReference>
<evidence type="ECO:0000313" key="1">
    <source>
        <dbReference type="EMBL" id="EGZ24656.1"/>
    </source>
</evidence>
<dbReference type="RefSeq" id="XP_009519944.1">
    <property type="nucleotide sequence ID" value="XM_009521649.1"/>
</dbReference>
<dbReference type="KEGG" id="psoj:PHYSODRAFT_296663"/>
<accession>G4Z099</accession>
<keyword evidence="2" id="KW-1185">Reference proteome</keyword>
<dbReference type="GeneID" id="20641403"/>
<reference evidence="1 2" key="1">
    <citation type="journal article" date="2006" name="Science">
        <title>Phytophthora genome sequences uncover evolutionary origins and mechanisms of pathogenesis.</title>
        <authorList>
            <person name="Tyler B.M."/>
            <person name="Tripathy S."/>
            <person name="Zhang X."/>
            <person name="Dehal P."/>
            <person name="Jiang R.H."/>
            <person name="Aerts A."/>
            <person name="Arredondo F.D."/>
            <person name="Baxter L."/>
            <person name="Bensasson D."/>
            <person name="Beynon J.L."/>
            <person name="Chapman J."/>
            <person name="Damasceno C.M."/>
            <person name="Dorrance A.E."/>
            <person name="Dou D."/>
            <person name="Dickerman A.W."/>
            <person name="Dubchak I.L."/>
            <person name="Garbelotto M."/>
            <person name="Gijzen M."/>
            <person name="Gordon S.G."/>
            <person name="Govers F."/>
            <person name="Grunwald N.J."/>
            <person name="Huang W."/>
            <person name="Ivors K.L."/>
            <person name="Jones R.W."/>
            <person name="Kamoun S."/>
            <person name="Krampis K."/>
            <person name="Lamour K.H."/>
            <person name="Lee M.K."/>
            <person name="McDonald W.H."/>
            <person name="Medina M."/>
            <person name="Meijer H.J."/>
            <person name="Nordberg E.K."/>
            <person name="Maclean D.J."/>
            <person name="Ospina-Giraldo M.D."/>
            <person name="Morris P.F."/>
            <person name="Phuntumart V."/>
            <person name="Putnam N.H."/>
            <person name="Rash S."/>
            <person name="Rose J.K."/>
            <person name="Sakihama Y."/>
            <person name="Salamov A.A."/>
            <person name="Savidor A."/>
            <person name="Scheuring C.F."/>
            <person name="Smith B.M."/>
            <person name="Sobral B.W."/>
            <person name="Terry A."/>
            <person name="Torto-Alalibo T.A."/>
            <person name="Win J."/>
            <person name="Xu Z."/>
            <person name="Zhang H."/>
            <person name="Grigoriev I.V."/>
            <person name="Rokhsar D.S."/>
            <person name="Boore J.L."/>
        </authorList>
    </citation>
    <scope>NUCLEOTIDE SEQUENCE [LARGE SCALE GENOMIC DNA]</scope>
    <source>
        <strain evidence="1 2">P6497</strain>
    </source>
</reference>
<dbReference type="SMR" id="G4Z099"/>
<dbReference type="AlphaFoldDB" id="G4Z099"/>
<dbReference type="InParanoid" id="G4Z099"/>
<sequence length="384" mass="44044">MCERSRRSLEGRMAEISTSCNRKTYHKDIPPLAVTMECDAFRMERMLNFTGASEGMRFGFIKCRLDKAFALELQSEDEYFNALISLSEYSFGAFKKDASNPIPGTDMNKSDGSFNNLFHYDYSNNVDYTFIYDCLANPLIRTPVYQQYCGKHRDELNGMSGALPSGHTQPHPADENAAQRFVQHLLRGRSSRDLYAFIAYVVNQFRDGSSFKSFITDFGKKRARQLLKTMNRSFRRIDFKFVLKKYMPLLYTVYAYCADARVDCLDRVYDYMLNEGLSVFKTVPSKQVVVGYKVNDQYRIDVLETSAVLDFVGDRQFQIASHTLLESLNFGFHDARLKAYQDISSMDRRIGGQLRKMYASFSFNGRSVFSGEIICSEDAIVVGC</sequence>
<gene>
    <name evidence="1" type="ORF">PHYSODRAFT_296663</name>
</gene>
<evidence type="ECO:0000313" key="2">
    <source>
        <dbReference type="Proteomes" id="UP000002640"/>
    </source>
</evidence>
<name>G4Z099_PHYSP</name>
<organism evidence="1 2">
    <name type="scientific">Phytophthora sojae (strain P6497)</name>
    <name type="common">Soybean stem and root rot agent</name>
    <name type="synonym">Phytophthora megasperma f. sp. glycines</name>
    <dbReference type="NCBI Taxonomy" id="1094619"/>
    <lineage>
        <taxon>Eukaryota</taxon>
        <taxon>Sar</taxon>
        <taxon>Stramenopiles</taxon>
        <taxon>Oomycota</taxon>
        <taxon>Peronosporomycetes</taxon>
        <taxon>Peronosporales</taxon>
        <taxon>Peronosporaceae</taxon>
        <taxon>Phytophthora</taxon>
    </lineage>
</organism>
<protein>
    <submittedName>
        <fullName evidence="1">Uncharacterized protein</fullName>
    </submittedName>
</protein>
<proteinExistence type="predicted"/>
<dbReference type="EMBL" id="JH159152">
    <property type="protein sequence ID" value="EGZ24656.1"/>
    <property type="molecule type" value="Genomic_DNA"/>
</dbReference>